<evidence type="ECO:0000313" key="3">
    <source>
        <dbReference type="EnsemblMetazoa" id="XP_019853630.1"/>
    </source>
</evidence>
<evidence type="ECO:0000256" key="1">
    <source>
        <dbReference type="SAM" id="Phobius"/>
    </source>
</evidence>
<dbReference type="GeneID" id="109582973"/>
<dbReference type="Pfam" id="PF08445">
    <property type="entry name" value="FR47"/>
    <property type="match status" value="1"/>
</dbReference>
<evidence type="ECO:0000259" key="2">
    <source>
        <dbReference type="Pfam" id="PF08445"/>
    </source>
</evidence>
<dbReference type="PANTHER" id="PTHR20958">
    <property type="entry name" value="GLYCINE N-ACYLTRANSFERASE-LIKE PROTEIN"/>
    <property type="match status" value="1"/>
</dbReference>
<dbReference type="RefSeq" id="XP_019853630.1">
    <property type="nucleotide sequence ID" value="XM_019998071.1"/>
</dbReference>
<dbReference type="SUPFAM" id="SSF55729">
    <property type="entry name" value="Acyl-CoA N-acyltransferases (Nat)"/>
    <property type="match status" value="1"/>
</dbReference>
<keyword evidence="4" id="KW-1185">Reference proteome</keyword>
<dbReference type="InterPro" id="IPR016181">
    <property type="entry name" value="Acyl_CoA_acyltransferase"/>
</dbReference>
<keyword evidence="1" id="KW-0812">Transmembrane</keyword>
<dbReference type="KEGG" id="aqu:109582973"/>
<protein>
    <recommendedName>
        <fullName evidence="2">GCN5-related N-acetyltransferase Rv2170-like domain-containing protein</fullName>
    </recommendedName>
</protein>
<feature type="domain" description="GCN5-related N-acetyltransferase Rv2170-like" evidence="2">
    <location>
        <begin position="209"/>
        <end position="257"/>
    </location>
</feature>
<evidence type="ECO:0000313" key="4">
    <source>
        <dbReference type="Proteomes" id="UP000007879"/>
    </source>
</evidence>
<sequence>MNKVNEIKQKRLQMEKLTAIEVVDDSKREELKGFLYKHLPDTIEIIRGLKLAKELNAKVFTDDSWPDVKTVIYTYNEGEITIIYPFGTDNSKTAVILKSVIDSLLENAQQPMITGSEDVFQELKKLGMDQKFTVPTFRYVYTQDNTKINRPALPEGYTIDSIHSSDVEYVVSKWNLAKNSLKFKQLIRHFIAHHPNAAIYDTSTEPPRPVSWSLSSGLGIHFHLFTDEEHRRKGLAFMVITEMTQKILAKGITPAYHQGSLQSHQQYLSDNNALYCNFLLISLNIICIYFLSLYFVCFVSFTFRV</sequence>
<organism evidence="3 4">
    <name type="scientific">Amphimedon queenslandica</name>
    <name type="common">Sponge</name>
    <dbReference type="NCBI Taxonomy" id="400682"/>
    <lineage>
        <taxon>Eukaryota</taxon>
        <taxon>Metazoa</taxon>
        <taxon>Porifera</taxon>
        <taxon>Demospongiae</taxon>
        <taxon>Heteroscleromorpha</taxon>
        <taxon>Haplosclerida</taxon>
        <taxon>Niphatidae</taxon>
        <taxon>Amphimedon</taxon>
    </lineage>
</organism>
<reference evidence="4" key="1">
    <citation type="journal article" date="2010" name="Nature">
        <title>The Amphimedon queenslandica genome and the evolution of animal complexity.</title>
        <authorList>
            <person name="Srivastava M."/>
            <person name="Simakov O."/>
            <person name="Chapman J."/>
            <person name="Fahey B."/>
            <person name="Gauthier M.E."/>
            <person name="Mitros T."/>
            <person name="Richards G.S."/>
            <person name="Conaco C."/>
            <person name="Dacre M."/>
            <person name="Hellsten U."/>
            <person name="Larroux C."/>
            <person name="Putnam N.H."/>
            <person name="Stanke M."/>
            <person name="Adamska M."/>
            <person name="Darling A."/>
            <person name="Degnan S.M."/>
            <person name="Oakley T.H."/>
            <person name="Plachetzki D.C."/>
            <person name="Zhai Y."/>
            <person name="Adamski M."/>
            <person name="Calcino A."/>
            <person name="Cummins S.F."/>
            <person name="Goodstein D.M."/>
            <person name="Harris C."/>
            <person name="Jackson D.J."/>
            <person name="Leys S.P."/>
            <person name="Shu S."/>
            <person name="Woodcroft B.J."/>
            <person name="Vervoort M."/>
            <person name="Kosik K.S."/>
            <person name="Manning G."/>
            <person name="Degnan B.M."/>
            <person name="Rokhsar D.S."/>
        </authorList>
    </citation>
    <scope>NUCLEOTIDE SEQUENCE [LARGE SCALE GENOMIC DNA]</scope>
</reference>
<dbReference type="Proteomes" id="UP000007879">
    <property type="component" value="Unassembled WGS sequence"/>
</dbReference>
<dbReference type="PANTHER" id="PTHR20958:SF6">
    <property type="entry name" value="GLYCINE N-ACYLTRANSFERASE-LIKE PROTEIN"/>
    <property type="match status" value="1"/>
</dbReference>
<reference evidence="3" key="2">
    <citation type="submission" date="2024-06" db="UniProtKB">
        <authorList>
            <consortium name="EnsemblMetazoa"/>
        </authorList>
    </citation>
    <scope>IDENTIFICATION</scope>
</reference>
<dbReference type="InterPro" id="IPR013653">
    <property type="entry name" value="GCN5-like_dom"/>
</dbReference>
<keyword evidence="1" id="KW-0472">Membrane</keyword>
<keyword evidence="1" id="KW-1133">Transmembrane helix</keyword>
<proteinExistence type="predicted"/>
<dbReference type="EnsemblMetazoa" id="XM_019998071.1">
    <property type="protein sequence ID" value="XP_019853630.1"/>
    <property type="gene ID" value="LOC109582973"/>
</dbReference>
<dbReference type="GO" id="GO:0016747">
    <property type="term" value="F:acyltransferase activity, transferring groups other than amino-acyl groups"/>
    <property type="evidence" value="ECO:0007669"/>
    <property type="project" value="InterPro"/>
</dbReference>
<feature type="transmembrane region" description="Helical" evidence="1">
    <location>
        <begin position="278"/>
        <end position="303"/>
    </location>
</feature>
<dbReference type="InterPro" id="IPR053225">
    <property type="entry name" value="Acyl-CoA_N-acyltransferase"/>
</dbReference>
<dbReference type="Gene3D" id="3.40.630.30">
    <property type="match status" value="1"/>
</dbReference>
<accession>A0AAN0J9B2</accession>
<name>A0AAN0J9B2_AMPQE</name>
<dbReference type="AlphaFoldDB" id="A0AAN0J9B2"/>